<proteinExistence type="predicted"/>
<evidence type="ECO:0000313" key="3">
    <source>
        <dbReference type="Proteomes" id="UP001499938"/>
    </source>
</evidence>
<reference evidence="3" key="1">
    <citation type="journal article" date="2019" name="Int. J. Syst. Evol. Microbiol.">
        <title>The Global Catalogue of Microorganisms (GCM) 10K type strain sequencing project: providing services to taxonomists for standard genome sequencing and annotation.</title>
        <authorList>
            <consortium name="The Broad Institute Genomics Platform"/>
            <consortium name="The Broad Institute Genome Sequencing Center for Infectious Disease"/>
            <person name="Wu L."/>
            <person name="Ma J."/>
        </authorList>
    </citation>
    <scope>NUCLEOTIDE SEQUENCE [LARGE SCALE GENOMIC DNA]</scope>
    <source>
        <strain evidence="3">JCM 15592</strain>
    </source>
</reference>
<evidence type="ECO:0000256" key="1">
    <source>
        <dbReference type="SAM" id="MobiDB-lite"/>
    </source>
</evidence>
<dbReference type="Proteomes" id="UP001499938">
    <property type="component" value="Unassembled WGS sequence"/>
</dbReference>
<sequence>MEGYGDVDRELDAALDVYARTAAGRRDHGLVHAHQQARAAQDAQRCAQEISVLARQAATSLDTALGTARNTRPNRPGIFGAWQAIGSLQEDAETASIEVAALVAMLEASPRLGLRVTTSVHSLPRIAFVTTLQVPDSEIFGVEPARRIADFVAAATRARDEISTLLAELAEGEADRASTDRESSARFDALLAARIDNLVNDAPSKEPQDAPPMDRPGG</sequence>
<evidence type="ECO:0000313" key="2">
    <source>
        <dbReference type="EMBL" id="GAA1801238.1"/>
    </source>
</evidence>
<organism evidence="2 3">
    <name type="scientific">Nostocoides veronense</name>
    <dbReference type="NCBI Taxonomy" id="330836"/>
    <lineage>
        <taxon>Bacteria</taxon>
        <taxon>Bacillati</taxon>
        <taxon>Actinomycetota</taxon>
        <taxon>Actinomycetes</taxon>
        <taxon>Micrococcales</taxon>
        <taxon>Intrasporangiaceae</taxon>
        <taxon>Nostocoides</taxon>
    </lineage>
</organism>
<accession>A0ABP4Y4I1</accession>
<evidence type="ECO:0008006" key="4">
    <source>
        <dbReference type="Google" id="ProtNLM"/>
    </source>
</evidence>
<gene>
    <name evidence="2" type="ORF">GCM10009811_26190</name>
</gene>
<name>A0ABP4Y4I1_9MICO</name>
<dbReference type="EMBL" id="BAAAPO010000042">
    <property type="protein sequence ID" value="GAA1801238.1"/>
    <property type="molecule type" value="Genomic_DNA"/>
</dbReference>
<feature type="compositionally biased region" description="Pro residues" evidence="1">
    <location>
        <begin position="209"/>
        <end position="218"/>
    </location>
</feature>
<keyword evidence="3" id="KW-1185">Reference proteome</keyword>
<feature type="region of interest" description="Disordered" evidence="1">
    <location>
        <begin position="198"/>
        <end position="218"/>
    </location>
</feature>
<comment type="caution">
    <text evidence="2">The sequence shown here is derived from an EMBL/GenBank/DDBJ whole genome shotgun (WGS) entry which is preliminary data.</text>
</comment>
<protein>
    <recommendedName>
        <fullName evidence="4">DUF222 domain-containing protein</fullName>
    </recommendedName>
</protein>